<dbReference type="AlphaFoldDB" id="A0A8J6TM47"/>
<feature type="domain" description="Glycosyltransferase subfamily 4-like N-terminal" evidence="1">
    <location>
        <begin position="15"/>
        <end position="110"/>
    </location>
</feature>
<organism evidence="2 3">
    <name type="scientific">Candidatus Desulfatibia vada</name>
    <dbReference type="NCBI Taxonomy" id="2841696"/>
    <lineage>
        <taxon>Bacteria</taxon>
        <taxon>Pseudomonadati</taxon>
        <taxon>Thermodesulfobacteriota</taxon>
        <taxon>Desulfobacteria</taxon>
        <taxon>Desulfobacterales</taxon>
        <taxon>Desulfobacterales incertae sedis</taxon>
        <taxon>Candidatus Desulfatibia</taxon>
    </lineage>
</organism>
<dbReference type="EMBL" id="JACNIG010000383">
    <property type="protein sequence ID" value="MBC8434104.1"/>
    <property type="molecule type" value="Genomic_DNA"/>
</dbReference>
<proteinExistence type="predicted"/>
<evidence type="ECO:0000313" key="3">
    <source>
        <dbReference type="Proteomes" id="UP000605201"/>
    </source>
</evidence>
<dbReference type="SUPFAM" id="SSF53756">
    <property type="entry name" value="UDP-Glycosyltransferase/glycogen phosphorylase"/>
    <property type="match status" value="1"/>
</dbReference>
<name>A0A8J6TM47_9BACT</name>
<accession>A0A8J6TM47</accession>
<sequence>MNLLLVGTDFPPSSGGISTYSMEVAGALSKTCRVTVLAPGAAKSAACDKVCPFNTVRTPPVPIFRTLAFLVYLPWLIRRYQIDAVLHTVWPTALISHLWYRFMPIPLFCYCLCV</sequence>
<reference evidence="2 3" key="1">
    <citation type="submission" date="2020-08" db="EMBL/GenBank/DDBJ databases">
        <title>Bridging the membrane lipid divide: bacteria of the FCB group superphylum have the potential to synthesize archaeal ether lipids.</title>
        <authorList>
            <person name="Villanueva L."/>
            <person name="Von Meijenfeldt F.A.B."/>
            <person name="Westbye A.B."/>
            <person name="Yadav S."/>
            <person name="Hopmans E.C."/>
            <person name="Dutilh B.E."/>
            <person name="Sinninghe Damste J.S."/>
        </authorList>
    </citation>
    <scope>NUCLEOTIDE SEQUENCE [LARGE SCALE GENOMIC DNA]</scope>
    <source>
        <strain evidence="2">NIOZ-UU17</strain>
    </source>
</reference>
<dbReference type="Pfam" id="PF13439">
    <property type="entry name" value="Glyco_transf_4"/>
    <property type="match status" value="1"/>
</dbReference>
<evidence type="ECO:0000313" key="2">
    <source>
        <dbReference type="EMBL" id="MBC8434104.1"/>
    </source>
</evidence>
<comment type="caution">
    <text evidence="2">The sequence shown here is derived from an EMBL/GenBank/DDBJ whole genome shotgun (WGS) entry which is preliminary data.</text>
</comment>
<gene>
    <name evidence="2" type="ORF">H8D96_19525</name>
</gene>
<dbReference type="GO" id="GO:0016757">
    <property type="term" value="F:glycosyltransferase activity"/>
    <property type="evidence" value="ECO:0007669"/>
    <property type="project" value="UniProtKB-ARBA"/>
</dbReference>
<dbReference type="Gene3D" id="3.40.50.2000">
    <property type="entry name" value="Glycogen Phosphorylase B"/>
    <property type="match status" value="1"/>
</dbReference>
<evidence type="ECO:0000259" key="1">
    <source>
        <dbReference type="Pfam" id="PF13439"/>
    </source>
</evidence>
<protein>
    <submittedName>
        <fullName evidence="2">Glycosyltransferase</fullName>
    </submittedName>
</protein>
<dbReference type="Proteomes" id="UP000605201">
    <property type="component" value="Unassembled WGS sequence"/>
</dbReference>
<dbReference type="InterPro" id="IPR028098">
    <property type="entry name" value="Glyco_trans_4-like_N"/>
</dbReference>